<feature type="transmembrane region" description="Helical" evidence="1">
    <location>
        <begin position="185"/>
        <end position="204"/>
    </location>
</feature>
<reference evidence="2 3" key="1">
    <citation type="submission" date="2014-04" db="EMBL/GenBank/DDBJ databases">
        <title>Evolutionary Origins and Diversification of the Mycorrhizal Mutualists.</title>
        <authorList>
            <consortium name="DOE Joint Genome Institute"/>
            <consortium name="Mycorrhizal Genomics Consortium"/>
            <person name="Kohler A."/>
            <person name="Kuo A."/>
            <person name="Nagy L.G."/>
            <person name="Floudas D."/>
            <person name="Copeland A."/>
            <person name="Barry K.W."/>
            <person name="Cichocki N."/>
            <person name="Veneault-Fourrey C."/>
            <person name="LaButti K."/>
            <person name="Lindquist E.A."/>
            <person name="Lipzen A."/>
            <person name="Lundell T."/>
            <person name="Morin E."/>
            <person name="Murat C."/>
            <person name="Riley R."/>
            <person name="Ohm R."/>
            <person name="Sun H."/>
            <person name="Tunlid A."/>
            <person name="Henrissat B."/>
            <person name="Grigoriev I.V."/>
            <person name="Hibbett D.S."/>
            <person name="Martin F."/>
        </authorList>
    </citation>
    <scope>NUCLEOTIDE SEQUENCE [LARGE SCALE GENOMIC DNA]</scope>
    <source>
        <strain evidence="2 3">MD-312</strain>
    </source>
</reference>
<evidence type="ECO:0000256" key="1">
    <source>
        <dbReference type="SAM" id="Phobius"/>
    </source>
</evidence>
<evidence type="ECO:0000313" key="2">
    <source>
        <dbReference type="EMBL" id="KIJ64927.1"/>
    </source>
</evidence>
<keyword evidence="1" id="KW-1133">Transmembrane helix</keyword>
<keyword evidence="1" id="KW-0812">Transmembrane</keyword>
<organism evidence="2 3">
    <name type="scientific">Hydnomerulius pinastri MD-312</name>
    <dbReference type="NCBI Taxonomy" id="994086"/>
    <lineage>
        <taxon>Eukaryota</taxon>
        <taxon>Fungi</taxon>
        <taxon>Dikarya</taxon>
        <taxon>Basidiomycota</taxon>
        <taxon>Agaricomycotina</taxon>
        <taxon>Agaricomycetes</taxon>
        <taxon>Agaricomycetidae</taxon>
        <taxon>Boletales</taxon>
        <taxon>Boletales incertae sedis</taxon>
        <taxon>Leucogyrophana</taxon>
    </lineage>
</organism>
<feature type="transmembrane region" description="Helical" evidence="1">
    <location>
        <begin position="225"/>
        <end position="250"/>
    </location>
</feature>
<feature type="transmembrane region" description="Helical" evidence="1">
    <location>
        <begin position="111"/>
        <end position="129"/>
    </location>
</feature>
<proteinExistence type="predicted"/>
<sequence>MSSSWTPNENAQTLFAERCWLQGVMVSSVAYGISVSLYVMSFHLLVRNSTRVEFKKRLPLLIYITVAFILGTIFMVTLAAFTQMAFIDNRDYPGGPNAYENNMFSIPVDDVGNASFVLTNWLADALVVWRCKVIYQGCRVPIWIVMLLPCLMLAASIAMGIMFLIQVSTTNPYVTSNINFTLPYLSISLALNIIVTIAIVLRLLTLRYRIVSVLGATYGTQYTSIAAMIIESAALYSVLSVAFLVLFGIGNAVSEVFLQSLSQFQIIATLLIAFRVAQGKGWSEDTVTRVMNTQQPESLPLHKMRFALPGASETLASSGDTTDSKIEEACGMNPSSRDILVNVEVAME</sequence>
<feature type="transmembrane region" description="Helical" evidence="1">
    <location>
        <begin position="141"/>
        <end position="165"/>
    </location>
</feature>
<dbReference type="AlphaFoldDB" id="A0A0C9WG73"/>
<dbReference type="Proteomes" id="UP000053820">
    <property type="component" value="Unassembled WGS sequence"/>
</dbReference>
<evidence type="ECO:0000313" key="3">
    <source>
        <dbReference type="Proteomes" id="UP000053820"/>
    </source>
</evidence>
<accession>A0A0C9WG73</accession>
<protein>
    <submittedName>
        <fullName evidence="2">Uncharacterized protein</fullName>
    </submittedName>
</protein>
<name>A0A0C9WG73_9AGAM</name>
<keyword evidence="1" id="KW-0472">Membrane</keyword>
<keyword evidence="3" id="KW-1185">Reference proteome</keyword>
<feature type="transmembrane region" description="Helical" evidence="1">
    <location>
        <begin position="20"/>
        <end position="46"/>
    </location>
</feature>
<gene>
    <name evidence="2" type="ORF">HYDPIDRAFT_89869</name>
</gene>
<dbReference type="EMBL" id="KN839845">
    <property type="protein sequence ID" value="KIJ64927.1"/>
    <property type="molecule type" value="Genomic_DNA"/>
</dbReference>
<feature type="transmembrane region" description="Helical" evidence="1">
    <location>
        <begin position="58"/>
        <end position="81"/>
    </location>
</feature>
<dbReference type="HOGENOM" id="CLU_044614_0_2_1"/>
<dbReference type="OrthoDB" id="3267806at2759"/>